<keyword evidence="2" id="KW-1185">Reference proteome</keyword>
<organism evidence="1 2">
    <name type="scientific">Mesorhizobium cantuariense</name>
    <dbReference type="NCBI Taxonomy" id="1300275"/>
    <lineage>
        <taxon>Bacteria</taxon>
        <taxon>Pseudomonadati</taxon>
        <taxon>Pseudomonadota</taxon>
        <taxon>Alphaproteobacteria</taxon>
        <taxon>Hyphomicrobiales</taxon>
        <taxon>Phyllobacteriaceae</taxon>
        <taxon>Mesorhizobium</taxon>
    </lineage>
</organism>
<reference evidence="2" key="1">
    <citation type="journal article" date="2019" name="Int. J. Syst. Evol. Microbiol.">
        <title>The Global Catalogue of Microorganisms (GCM) 10K type strain sequencing project: providing services to taxonomists for standard genome sequencing and annotation.</title>
        <authorList>
            <consortium name="The Broad Institute Genomics Platform"/>
            <consortium name="The Broad Institute Genome Sequencing Center for Infectious Disease"/>
            <person name="Wu L."/>
            <person name="Ma J."/>
        </authorList>
    </citation>
    <scope>NUCLEOTIDE SEQUENCE [LARGE SCALE GENOMIC DNA]</scope>
    <source>
        <strain evidence="2">ICMP 19515</strain>
    </source>
</reference>
<dbReference type="Proteomes" id="UP001595648">
    <property type="component" value="Unassembled WGS sequence"/>
</dbReference>
<sequence>MPKTLVPGGEAMPAIHRRAILSGIAALASGAGLHRAIAAPLAPEDRPAPPRALAHPDAELLRLGREITATDLRRHQVSDRIDEATARYNAVYDAAGGLGSCRPKEEFLLGVPASLAVLVQPGQTYDDCAASLPSEHRAARAWRQIKAATATEKKTAAEWQKACDDLADETGVTAGEAEYERLYVALHDVGMRILATPAATLDGMQVKLEAVRAMGYEMDVDENTDLLVAWRSLAGDVERLAGTLPNDQMQTQRCLA</sequence>
<comment type="caution">
    <text evidence="1">The sequence shown here is derived from an EMBL/GenBank/DDBJ whole genome shotgun (WGS) entry which is preliminary data.</text>
</comment>
<proteinExistence type="predicted"/>
<dbReference type="RefSeq" id="WP_378979872.1">
    <property type="nucleotide sequence ID" value="NZ_JBHRVD010000001.1"/>
</dbReference>
<name>A0ABV7MQE1_9HYPH</name>
<dbReference type="EMBL" id="JBHRVD010000001">
    <property type="protein sequence ID" value="MFC3323339.1"/>
    <property type="molecule type" value="Genomic_DNA"/>
</dbReference>
<evidence type="ECO:0000313" key="1">
    <source>
        <dbReference type="EMBL" id="MFC3323339.1"/>
    </source>
</evidence>
<evidence type="ECO:0000313" key="2">
    <source>
        <dbReference type="Proteomes" id="UP001595648"/>
    </source>
</evidence>
<gene>
    <name evidence="1" type="ORF">ACFOJ9_16350</name>
</gene>
<accession>A0ABV7MQE1</accession>
<protein>
    <submittedName>
        <fullName evidence="1">Uncharacterized protein</fullName>
    </submittedName>
</protein>